<sequence>MTNNKLKTVRKDSLDREYDLLGKVLEAHDW</sequence>
<accession>A0A0F8WP01</accession>
<name>A0A0F8WP01_9ZZZZ</name>
<dbReference type="AlphaFoldDB" id="A0A0F8WP01"/>
<dbReference type="EMBL" id="LAZR01063887">
    <property type="protein sequence ID" value="KKK58617.1"/>
    <property type="molecule type" value="Genomic_DNA"/>
</dbReference>
<feature type="non-terminal residue" evidence="1">
    <location>
        <position position="30"/>
    </location>
</feature>
<reference evidence="1" key="1">
    <citation type="journal article" date="2015" name="Nature">
        <title>Complex archaea that bridge the gap between prokaryotes and eukaryotes.</title>
        <authorList>
            <person name="Spang A."/>
            <person name="Saw J.H."/>
            <person name="Jorgensen S.L."/>
            <person name="Zaremba-Niedzwiedzka K."/>
            <person name="Martijn J."/>
            <person name="Lind A.E."/>
            <person name="van Eijk R."/>
            <person name="Schleper C."/>
            <person name="Guy L."/>
            <person name="Ettema T.J."/>
        </authorList>
    </citation>
    <scope>NUCLEOTIDE SEQUENCE</scope>
</reference>
<gene>
    <name evidence="1" type="ORF">LCGC14_3042600</name>
</gene>
<evidence type="ECO:0000313" key="1">
    <source>
        <dbReference type="EMBL" id="KKK58617.1"/>
    </source>
</evidence>
<proteinExistence type="predicted"/>
<protein>
    <submittedName>
        <fullName evidence="1">Uncharacterized protein</fullName>
    </submittedName>
</protein>
<comment type="caution">
    <text evidence="1">The sequence shown here is derived from an EMBL/GenBank/DDBJ whole genome shotgun (WGS) entry which is preliminary data.</text>
</comment>
<organism evidence="1">
    <name type="scientific">marine sediment metagenome</name>
    <dbReference type="NCBI Taxonomy" id="412755"/>
    <lineage>
        <taxon>unclassified sequences</taxon>
        <taxon>metagenomes</taxon>
        <taxon>ecological metagenomes</taxon>
    </lineage>
</organism>